<name>A0A932CPG4_UNCTE</name>
<dbReference type="InterPro" id="IPR003787">
    <property type="entry name" value="Sulphur_relay_DsrE/F-like"/>
</dbReference>
<dbReference type="SUPFAM" id="SSF75169">
    <property type="entry name" value="DsrEFH-like"/>
    <property type="match status" value="1"/>
</dbReference>
<dbReference type="InterPro" id="IPR027396">
    <property type="entry name" value="DsrEFH-like"/>
</dbReference>
<reference evidence="1" key="1">
    <citation type="submission" date="2020-07" db="EMBL/GenBank/DDBJ databases">
        <title>Huge and variable diversity of episymbiotic CPR bacteria and DPANN archaea in groundwater ecosystems.</title>
        <authorList>
            <person name="He C.Y."/>
            <person name="Keren R."/>
            <person name="Whittaker M."/>
            <person name="Farag I.F."/>
            <person name="Doudna J."/>
            <person name="Cate J.H.D."/>
            <person name="Banfield J.F."/>
        </authorList>
    </citation>
    <scope>NUCLEOTIDE SEQUENCE</scope>
    <source>
        <strain evidence="1">NC_groundwater_672_Ag_B-0.1um_62_36</strain>
    </source>
</reference>
<dbReference type="Proteomes" id="UP000769766">
    <property type="component" value="Unassembled WGS sequence"/>
</dbReference>
<protein>
    <submittedName>
        <fullName evidence="1">DsrE family protein</fullName>
    </submittedName>
</protein>
<dbReference type="Pfam" id="PF02635">
    <property type="entry name" value="DsrE"/>
    <property type="match status" value="1"/>
</dbReference>
<gene>
    <name evidence="1" type="ORF">HYY20_07425</name>
</gene>
<comment type="caution">
    <text evidence="1">The sequence shown here is derived from an EMBL/GenBank/DDBJ whole genome shotgun (WGS) entry which is preliminary data.</text>
</comment>
<dbReference type="Gene3D" id="3.40.1260.10">
    <property type="entry name" value="DsrEFH-like"/>
    <property type="match status" value="1"/>
</dbReference>
<evidence type="ECO:0000313" key="2">
    <source>
        <dbReference type="Proteomes" id="UP000769766"/>
    </source>
</evidence>
<accession>A0A932CPG4</accession>
<proteinExistence type="predicted"/>
<dbReference type="AlphaFoldDB" id="A0A932CPG4"/>
<dbReference type="EMBL" id="JACPRF010000224">
    <property type="protein sequence ID" value="MBI2876696.1"/>
    <property type="molecule type" value="Genomic_DNA"/>
</dbReference>
<sequence length="80" mass="8544">MSQPFLLAITHSTDDLVRASSALALANAMLAQGSELTIFLLNEGVLLGQKGAIEGLHAPPFPPIKEMVNKLTEAQVKVYL</sequence>
<evidence type="ECO:0000313" key="1">
    <source>
        <dbReference type="EMBL" id="MBI2876696.1"/>
    </source>
</evidence>
<organism evidence="1 2">
    <name type="scientific">Tectimicrobiota bacterium</name>
    <dbReference type="NCBI Taxonomy" id="2528274"/>
    <lineage>
        <taxon>Bacteria</taxon>
        <taxon>Pseudomonadati</taxon>
        <taxon>Nitrospinota/Tectimicrobiota group</taxon>
        <taxon>Candidatus Tectimicrobiota</taxon>
    </lineage>
</organism>